<evidence type="ECO:0000313" key="2">
    <source>
        <dbReference type="Proteomes" id="UP000032309"/>
    </source>
</evidence>
<organism evidence="1 2">
    <name type="scientific">Candidatus Brocadia sinica JPN1</name>
    <dbReference type="NCBI Taxonomy" id="1197129"/>
    <lineage>
        <taxon>Bacteria</taxon>
        <taxon>Pseudomonadati</taxon>
        <taxon>Planctomycetota</taxon>
        <taxon>Candidatus Brocadiia</taxon>
        <taxon>Candidatus Brocadiales</taxon>
        <taxon>Candidatus Brocadiaceae</taxon>
        <taxon>Candidatus Brocadia</taxon>
    </lineage>
</organism>
<accession>A0ABQ0K2Q7</accession>
<dbReference type="InterPro" id="IPR052637">
    <property type="entry name" value="KLHDC3-like"/>
</dbReference>
<proteinExistence type="predicted"/>
<dbReference type="InterPro" id="IPR015915">
    <property type="entry name" value="Kelch-typ_b-propeller"/>
</dbReference>
<dbReference type="Gene3D" id="2.120.10.80">
    <property type="entry name" value="Kelch-type beta propeller"/>
    <property type="match status" value="1"/>
</dbReference>
<dbReference type="RefSeq" id="WP_200891830.1">
    <property type="nucleotide sequence ID" value="NZ_BAFN01000002.1"/>
</dbReference>
<keyword evidence="2" id="KW-1185">Reference proteome</keyword>
<dbReference type="Pfam" id="PF24681">
    <property type="entry name" value="Kelch_KLHDC2_KLHL20_DRC7"/>
    <property type="match status" value="1"/>
</dbReference>
<dbReference type="PANTHER" id="PTHR46461">
    <property type="entry name" value="KELCH DOMAIN-CONTAINING PROTEIN 3"/>
    <property type="match status" value="1"/>
</dbReference>
<name>A0ABQ0K2Q7_9BACT</name>
<dbReference type="PANTHER" id="PTHR46461:SF1">
    <property type="entry name" value="KELCH DOMAIN-CONTAINING PROTEIN 3"/>
    <property type="match status" value="1"/>
</dbReference>
<sequence>MSRNYIKNIVCGKYWLIGLLWILSIGMCVGGSAAGHEGLSLEARIACQRALEEVYWKHTIWPEANTSPKPQLSEVMSEEELRKKVTETLRMSKALEEVWHHPIIGNDLQAEMERMAETTKDAETLHELWSALGNDPQLIAEVLARQTLVERLIHDWYAFDERFHGRLKKQAMRKVESLLSIKDMKDVKGAYHEMEWRKGRNSEDSAKDYMSGDALEFSEDEWQDAIGRLSEIFGQKEGQIPLGQVSALQEDAERFYVVEVLQKETEQVKVAVVEWRKVDFDKWWSRVNERFAPETEDGAFNYRLPEIAAAPLPYAPNAWSPTSASQVPSRSGHTAVWTGTYMIVWGGYGGTTYGYQSNGGRYNPSTNSWQQMSLANAPSGRTGHSAVWTGTEMIIWGGNDSADNLNTGGRYNLSANTWTPTATTGAPSGRRYHTAVWTGTQMIVWGVEWQLSEHRRTIQPIGKYL</sequence>
<gene>
    <name evidence="1" type="ORF">BROSI_B0034</name>
</gene>
<reference evidence="2" key="1">
    <citation type="journal article" date="2015" name="Genome Announc.">
        <title>Draft Genome Sequence of an Anaerobic Ammonium-Oxidizing Bacterium, "Candidatus Brocadia sinica".</title>
        <authorList>
            <person name="Oshiki M."/>
            <person name="Shinyako-Hata K."/>
            <person name="Satoh H."/>
            <person name="Okabe S."/>
        </authorList>
    </citation>
    <scope>NUCLEOTIDE SEQUENCE [LARGE SCALE GENOMIC DNA]</scope>
    <source>
        <strain evidence="2">JPN1</strain>
    </source>
</reference>
<dbReference type="EMBL" id="BAFN01000002">
    <property type="protein sequence ID" value="GAN35396.1"/>
    <property type="molecule type" value="Genomic_DNA"/>
</dbReference>
<evidence type="ECO:0000313" key="1">
    <source>
        <dbReference type="EMBL" id="GAN35396.1"/>
    </source>
</evidence>
<dbReference type="Proteomes" id="UP000032309">
    <property type="component" value="Unassembled WGS sequence"/>
</dbReference>
<protein>
    <submittedName>
        <fullName evidence="1">Large exoproteins</fullName>
    </submittedName>
</protein>
<feature type="non-terminal residue" evidence="1">
    <location>
        <position position="465"/>
    </location>
</feature>
<dbReference type="SUPFAM" id="SSF117281">
    <property type="entry name" value="Kelch motif"/>
    <property type="match status" value="1"/>
</dbReference>
<comment type="caution">
    <text evidence="1">The sequence shown here is derived from an EMBL/GenBank/DDBJ whole genome shotgun (WGS) entry which is preliminary data.</text>
</comment>